<dbReference type="EMBL" id="JARK01001387">
    <property type="protein sequence ID" value="EYC11284.1"/>
    <property type="molecule type" value="Genomic_DNA"/>
</dbReference>
<dbReference type="AlphaFoldDB" id="A0A016U7I0"/>
<dbReference type="Proteomes" id="UP000024635">
    <property type="component" value="Unassembled WGS sequence"/>
</dbReference>
<gene>
    <name evidence="1" type="primary">Acey_s0051.g2121</name>
    <name evidence="1" type="ORF">Y032_0051g2121</name>
</gene>
<accession>A0A016U7I0</accession>
<organism evidence="1 2">
    <name type="scientific">Ancylostoma ceylanicum</name>
    <dbReference type="NCBI Taxonomy" id="53326"/>
    <lineage>
        <taxon>Eukaryota</taxon>
        <taxon>Metazoa</taxon>
        <taxon>Ecdysozoa</taxon>
        <taxon>Nematoda</taxon>
        <taxon>Chromadorea</taxon>
        <taxon>Rhabditida</taxon>
        <taxon>Rhabditina</taxon>
        <taxon>Rhabditomorpha</taxon>
        <taxon>Strongyloidea</taxon>
        <taxon>Ancylostomatidae</taxon>
        <taxon>Ancylostomatinae</taxon>
        <taxon>Ancylostoma</taxon>
    </lineage>
</organism>
<sequence>MVASCLIDVSVVPSFCCGSDHRLLRAKIRISCKIEKDICHRGGGKRVVVYDGAVLEEALFELDWHVMEDPTEDYDLLLRKLQVCAERASTPQTTNLERISIATKELLKRRRALRLDPNASHIEQLVPNACCRGALQEDLQKYRRKKILEAAEGRRSLKNCRRELRDHSIPLTALLNEEGIVTSSRREMEVITERFYTNLSRSSVPVMNANIPVGDEPPWIFLAEVLVAIGIMTPTAGPHRISDLLRAGGHHLHVILAEHMSSYLKKERIPNLWRTSRNVLIHRKGDRKDLRNYRPICLLSLLHKLFTKIIFTQI</sequence>
<dbReference type="OrthoDB" id="5869208at2759"/>
<keyword evidence="2" id="KW-1185">Reference proteome</keyword>
<proteinExistence type="predicted"/>
<comment type="caution">
    <text evidence="1">The sequence shown here is derived from an EMBL/GenBank/DDBJ whole genome shotgun (WGS) entry which is preliminary data.</text>
</comment>
<protein>
    <submittedName>
        <fullName evidence="1">Uncharacterized protein</fullName>
    </submittedName>
</protein>
<reference evidence="2" key="1">
    <citation type="journal article" date="2015" name="Nat. Genet.">
        <title>The genome and transcriptome of the zoonotic hookworm Ancylostoma ceylanicum identify infection-specific gene families.</title>
        <authorList>
            <person name="Schwarz E.M."/>
            <person name="Hu Y."/>
            <person name="Antoshechkin I."/>
            <person name="Miller M.M."/>
            <person name="Sternberg P.W."/>
            <person name="Aroian R.V."/>
        </authorList>
    </citation>
    <scope>NUCLEOTIDE SEQUENCE</scope>
    <source>
        <strain evidence="2">HY135</strain>
    </source>
</reference>
<evidence type="ECO:0000313" key="1">
    <source>
        <dbReference type="EMBL" id="EYC11284.1"/>
    </source>
</evidence>
<name>A0A016U7I0_9BILA</name>
<evidence type="ECO:0000313" key="2">
    <source>
        <dbReference type="Proteomes" id="UP000024635"/>
    </source>
</evidence>